<dbReference type="InterPro" id="IPR036249">
    <property type="entry name" value="Thioredoxin-like_sf"/>
</dbReference>
<dbReference type="AlphaFoldDB" id="A0AB39XRM3"/>
<dbReference type="RefSeq" id="WP_369724381.1">
    <property type="nucleotide sequence ID" value="NZ_CP165734.1"/>
</dbReference>
<evidence type="ECO:0000313" key="2">
    <source>
        <dbReference type="EMBL" id="XDV59511.1"/>
    </source>
</evidence>
<reference evidence="2" key="1">
    <citation type="submission" date="2024-08" db="EMBL/GenBank/DDBJ databases">
        <authorList>
            <person name="Chaddad Z."/>
            <person name="Lamrabet M."/>
            <person name="Bouhnik O."/>
            <person name="Alami S."/>
            <person name="Wipf D."/>
            <person name="Courty P.E."/>
            <person name="Missbah El Idrissi M."/>
        </authorList>
    </citation>
    <scope>NUCLEOTIDE SEQUENCE</scope>
    <source>
        <strain evidence="2">LLZ17</strain>
    </source>
</reference>
<dbReference type="InterPro" id="IPR001853">
    <property type="entry name" value="DSBA-like_thioredoxin_dom"/>
</dbReference>
<gene>
    <name evidence="2" type="ORF">AB8Z38_09065</name>
</gene>
<dbReference type="EMBL" id="CP165734">
    <property type="protein sequence ID" value="XDV59511.1"/>
    <property type="molecule type" value="Genomic_DNA"/>
</dbReference>
<dbReference type="Gene3D" id="3.40.30.10">
    <property type="entry name" value="Glutaredoxin"/>
    <property type="match status" value="1"/>
</dbReference>
<proteinExistence type="predicted"/>
<protein>
    <submittedName>
        <fullName evidence="2">DsbA family protein</fullName>
    </submittedName>
</protein>
<dbReference type="Pfam" id="PF01323">
    <property type="entry name" value="DSBA"/>
    <property type="match status" value="1"/>
</dbReference>
<evidence type="ECO:0000259" key="1">
    <source>
        <dbReference type="Pfam" id="PF01323"/>
    </source>
</evidence>
<accession>A0AB39XRM3</accession>
<organism evidence="2">
    <name type="scientific">Bradyrhizobium sp. LLZ17</name>
    <dbReference type="NCBI Taxonomy" id="3239388"/>
    <lineage>
        <taxon>Bacteria</taxon>
        <taxon>Pseudomonadati</taxon>
        <taxon>Pseudomonadota</taxon>
        <taxon>Alphaproteobacteria</taxon>
        <taxon>Hyphomicrobiales</taxon>
        <taxon>Nitrobacteraceae</taxon>
        <taxon>Bradyrhizobium</taxon>
    </lineage>
</organism>
<dbReference type="SUPFAM" id="SSF52833">
    <property type="entry name" value="Thioredoxin-like"/>
    <property type="match status" value="1"/>
</dbReference>
<sequence>MSAPIHITYLFDPLCGWCYGASTLLEQLAARADFAVALAPTGLFAGDGARPMDDGFAAYAWSNDQRISRSSGQPFSEAYRRDVLGDRTRLFDSGPATLALTGVALTAPDRELEALKAFQVVRYVEGRDSTDIGVLSEVLRAMNLSEVAARLAAPDTALIAAYRARIEAARAEMRRFGANGVPALIVGTGDDRRLMQANALFGSLDVLVDGLKAA</sequence>
<dbReference type="CDD" id="cd03025">
    <property type="entry name" value="DsbA_FrnE_like"/>
    <property type="match status" value="1"/>
</dbReference>
<feature type="domain" description="DSBA-like thioredoxin" evidence="1">
    <location>
        <begin position="9"/>
        <end position="202"/>
    </location>
</feature>
<dbReference type="GO" id="GO:0016491">
    <property type="term" value="F:oxidoreductase activity"/>
    <property type="evidence" value="ECO:0007669"/>
    <property type="project" value="InterPro"/>
</dbReference>
<name>A0AB39XRM3_9BRAD</name>